<feature type="domain" description="Ubiquitin-like protease family profile" evidence="4">
    <location>
        <begin position="1"/>
        <end position="162"/>
    </location>
</feature>
<dbReference type="Proteomes" id="UP000054018">
    <property type="component" value="Unassembled WGS sequence"/>
</dbReference>
<dbReference type="GO" id="GO:0008234">
    <property type="term" value="F:cysteine-type peptidase activity"/>
    <property type="evidence" value="ECO:0007669"/>
    <property type="project" value="InterPro"/>
</dbReference>
<dbReference type="AlphaFoldDB" id="A0A0C9Z3Q2"/>
<dbReference type="PROSITE" id="PS50600">
    <property type="entry name" value="ULP_PROTEASE"/>
    <property type="match status" value="1"/>
</dbReference>
<protein>
    <recommendedName>
        <fullName evidence="4">Ubiquitin-like protease family profile domain-containing protein</fullName>
    </recommendedName>
</protein>
<evidence type="ECO:0000256" key="1">
    <source>
        <dbReference type="ARBA" id="ARBA00005234"/>
    </source>
</evidence>
<dbReference type="GO" id="GO:0019783">
    <property type="term" value="F:ubiquitin-like protein peptidase activity"/>
    <property type="evidence" value="ECO:0007669"/>
    <property type="project" value="UniProtKB-ARBA"/>
</dbReference>
<dbReference type="SUPFAM" id="SSF54001">
    <property type="entry name" value="Cysteine proteinases"/>
    <property type="match status" value="1"/>
</dbReference>
<dbReference type="STRING" id="765257.A0A0C9Z3Q2"/>
<evidence type="ECO:0000256" key="3">
    <source>
        <dbReference type="ARBA" id="ARBA00022801"/>
    </source>
</evidence>
<dbReference type="OrthoDB" id="2976051at2759"/>
<organism evidence="5 6">
    <name type="scientific">Pisolithus microcarpus 441</name>
    <dbReference type="NCBI Taxonomy" id="765257"/>
    <lineage>
        <taxon>Eukaryota</taxon>
        <taxon>Fungi</taxon>
        <taxon>Dikarya</taxon>
        <taxon>Basidiomycota</taxon>
        <taxon>Agaricomycotina</taxon>
        <taxon>Agaricomycetes</taxon>
        <taxon>Agaricomycetidae</taxon>
        <taxon>Boletales</taxon>
        <taxon>Sclerodermatineae</taxon>
        <taxon>Pisolithaceae</taxon>
        <taxon>Pisolithus</taxon>
    </lineage>
</organism>
<dbReference type="GO" id="GO:0006508">
    <property type="term" value="P:proteolysis"/>
    <property type="evidence" value="ECO:0007669"/>
    <property type="project" value="UniProtKB-KW"/>
</dbReference>
<name>A0A0C9Z3Q2_9AGAM</name>
<keyword evidence="6" id="KW-1185">Reference proteome</keyword>
<reference evidence="6" key="2">
    <citation type="submission" date="2015-01" db="EMBL/GenBank/DDBJ databases">
        <title>Evolutionary Origins and Diversification of the Mycorrhizal Mutualists.</title>
        <authorList>
            <consortium name="DOE Joint Genome Institute"/>
            <consortium name="Mycorrhizal Genomics Consortium"/>
            <person name="Kohler A."/>
            <person name="Kuo A."/>
            <person name="Nagy L.G."/>
            <person name="Floudas D."/>
            <person name="Copeland A."/>
            <person name="Barry K.W."/>
            <person name="Cichocki N."/>
            <person name="Veneault-Fourrey C."/>
            <person name="LaButti K."/>
            <person name="Lindquist E.A."/>
            <person name="Lipzen A."/>
            <person name="Lundell T."/>
            <person name="Morin E."/>
            <person name="Murat C."/>
            <person name="Riley R."/>
            <person name="Ohm R."/>
            <person name="Sun H."/>
            <person name="Tunlid A."/>
            <person name="Henrissat B."/>
            <person name="Grigoriev I.V."/>
            <person name="Hibbett D.S."/>
            <person name="Martin F."/>
        </authorList>
    </citation>
    <scope>NUCLEOTIDE SEQUENCE [LARGE SCALE GENOMIC DNA]</scope>
    <source>
        <strain evidence="6">441</strain>
    </source>
</reference>
<accession>A0A0C9Z3Q2</accession>
<dbReference type="Gene3D" id="3.40.395.10">
    <property type="entry name" value="Adenoviral Proteinase, Chain A"/>
    <property type="match status" value="1"/>
</dbReference>
<dbReference type="InterPro" id="IPR003653">
    <property type="entry name" value="Peptidase_C48_C"/>
</dbReference>
<gene>
    <name evidence="5" type="ORF">PISMIDRAFT_100054</name>
</gene>
<evidence type="ECO:0000313" key="6">
    <source>
        <dbReference type="Proteomes" id="UP000054018"/>
    </source>
</evidence>
<keyword evidence="2" id="KW-0645">Protease</keyword>
<dbReference type="HOGENOM" id="CLU_119648_0_0_1"/>
<evidence type="ECO:0000256" key="2">
    <source>
        <dbReference type="ARBA" id="ARBA00022670"/>
    </source>
</evidence>
<sequence>MSPTAQLNDTCINGCATLLYSTFLPTASSCAIFSTHDLPCIRFNAEDDVLWHNLLWTRFWEKPIWILPIHCSLPVGHWVLCTISFHSRQLFLFDSLAEQNPWRNDIKDIMQLISRLSHMATRRLGTTHQDQGNWTAYPMSLEPCQTNGHDCGVWVLAQMAAILRGYEITGIEEHDINLFRHFLSVLIHRVAVLA</sequence>
<keyword evidence="3" id="KW-0378">Hydrolase</keyword>
<reference evidence="5 6" key="1">
    <citation type="submission" date="2014-04" db="EMBL/GenBank/DDBJ databases">
        <authorList>
            <consortium name="DOE Joint Genome Institute"/>
            <person name="Kuo A."/>
            <person name="Kohler A."/>
            <person name="Costa M.D."/>
            <person name="Nagy L.G."/>
            <person name="Floudas D."/>
            <person name="Copeland A."/>
            <person name="Barry K.W."/>
            <person name="Cichocki N."/>
            <person name="Veneault-Fourrey C."/>
            <person name="LaButti K."/>
            <person name="Lindquist E.A."/>
            <person name="Lipzen A."/>
            <person name="Lundell T."/>
            <person name="Morin E."/>
            <person name="Murat C."/>
            <person name="Sun H."/>
            <person name="Tunlid A."/>
            <person name="Henrissat B."/>
            <person name="Grigoriev I.V."/>
            <person name="Hibbett D.S."/>
            <person name="Martin F."/>
            <person name="Nordberg H.P."/>
            <person name="Cantor M.N."/>
            <person name="Hua S.X."/>
        </authorList>
    </citation>
    <scope>NUCLEOTIDE SEQUENCE [LARGE SCALE GENOMIC DNA]</scope>
    <source>
        <strain evidence="5 6">441</strain>
    </source>
</reference>
<dbReference type="EMBL" id="KN833723">
    <property type="protein sequence ID" value="KIK23751.1"/>
    <property type="molecule type" value="Genomic_DNA"/>
</dbReference>
<dbReference type="InterPro" id="IPR038765">
    <property type="entry name" value="Papain-like_cys_pep_sf"/>
</dbReference>
<evidence type="ECO:0000313" key="5">
    <source>
        <dbReference type="EMBL" id="KIK23751.1"/>
    </source>
</evidence>
<comment type="similarity">
    <text evidence="1">Belongs to the peptidase C48 family.</text>
</comment>
<proteinExistence type="inferred from homology"/>
<dbReference type="Pfam" id="PF02902">
    <property type="entry name" value="Peptidase_C48"/>
    <property type="match status" value="1"/>
</dbReference>
<evidence type="ECO:0000259" key="4">
    <source>
        <dbReference type="PROSITE" id="PS50600"/>
    </source>
</evidence>